<proteinExistence type="predicted"/>
<keyword evidence="2" id="KW-1185">Reference proteome</keyword>
<name>A0A542EGY1_9MICO</name>
<dbReference type="Proteomes" id="UP000320806">
    <property type="component" value="Unassembled WGS sequence"/>
</dbReference>
<dbReference type="AlphaFoldDB" id="A0A542EGY1"/>
<comment type="caution">
    <text evidence="1">The sequence shown here is derived from an EMBL/GenBank/DDBJ whole genome shotgun (WGS) entry which is preliminary data.</text>
</comment>
<dbReference type="EMBL" id="VFMO01000001">
    <property type="protein sequence ID" value="TQJ14602.1"/>
    <property type="molecule type" value="Genomic_DNA"/>
</dbReference>
<evidence type="ECO:0000313" key="2">
    <source>
        <dbReference type="Proteomes" id="UP000320806"/>
    </source>
</evidence>
<gene>
    <name evidence="1" type="ORF">FB459_2070</name>
</gene>
<dbReference type="RefSeq" id="WP_141928393.1">
    <property type="nucleotide sequence ID" value="NZ_BAABCI010000003.1"/>
</dbReference>
<organism evidence="1 2">
    <name type="scientific">Yimella lutea</name>
    <dbReference type="NCBI Taxonomy" id="587872"/>
    <lineage>
        <taxon>Bacteria</taxon>
        <taxon>Bacillati</taxon>
        <taxon>Actinomycetota</taxon>
        <taxon>Actinomycetes</taxon>
        <taxon>Micrococcales</taxon>
        <taxon>Dermacoccaceae</taxon>
        <taxon>Yimella</taxon>
    </lineage>
</organism>
<protein>
    <submittedName>
        <fullName evidence="1">Uncharacterized protein</fullName>
    </submittedName>
</protein>
<evidence type="ECO:0000313" key="1">
    <source>
        <dbReference type="EMBL" id="TQJ14602.1"/>
    </source>
</evidence>
<sequence>MPASNSDEQRDAVVIPLRRRTRTTSPVVQQTTRMLLAGRTYRPIRRITTQDASALSGFAQTRRGSARAQDDW</sequence>
<accession>A0A542EGY1</accession>
<reference evidence="1 2" key="1">
    <citation type="submission" date="2019-06" db="EMBL/GenBank/DDBJ databases">
        <title>Sequencing the genomes of 1000 actinobacteria strains.</title>
        <authorList>
            <person name="Klenk H.-P."/>
        </authorList>
    </citation>
    <scope>NUCLEOTIDE SEQUENCE [LARGE SCALE GENOMIC DNA]</scope>
    <source>
        <strain evidence="1 2">DSM 19828</strain>
    </source>
</reference>